<reference evidence="9" key="3">
    <citation type="submission" date="2025-09" db="UniProtKB">
        <authorList>
            <consortium name="Ensembl"/>
        </authorList>
    </citation>
    <scope>IDENTIFICATION</scope>
</reference>
<keyword evidence="2" id="KW-0964">Secreted</keyword>
<comment type="subcellular location">
    <subcellularLocation>
        <location evidence="1">Secreted</location>
    </subcellularLocation>
</comment>
<reference evidence="9 10" key="1">
    <citation type="journal article" date="2019" name="Proc. Natl. Acad. Sci. U.S.A.">
        <title>Regulatory changes in pterin and carotenoid genes underlie balanced color polymorphisms in the wall lizard.</title>
        <authorList>
            <person name="Andrade P."/>
            <person name="Pinho C."/>
            <person name="Perez I de Lanuza G."/>
            <person name="Afonso S."/>
            <person name="Brejcha J."/>
            <person name="Rubin C.J."/>
            <person name="Wallerman O."/>
            <person name="Pereira P."/>
            <person name="Sabatino S.J."/>
            <person name="Bellati A."/>
            <person name="Pellitteri-Rosa D."/>
            <person name="Bosakova Z."/>
            <person name="Bunikis I."/>
            <person name="Carretero M.A."/>
            <person name="Feiner N."/>
            <person name="Marsik P."/>
            <person name="Pauperio F."/>
            <person name="Salvi D."/>
            <person name="Soler L."/>
            <person name="While G.M."/>
            <person name="Uller T."/>
            <person name="Font E."/>
            <person name="Andersson L."/>
            <person name="Carneiro M."/>
        </authorList>
    </citation>
    <scope>NUCLEOTIDE SEQUENCE</scope>
</reference>
<dbReference type="PANTHER" id="PTHR24040">
    <property type="entry name" value="LAMININ G-LIKE DOMAIN-CONTAINING PROTEIN"/>
    <property type="match status" value="1"/>
</dbReference>
<keyword evidence="4" id="KW-1015">Disulfide bond</keyword>
<dbReference type="PANTHER" id="PTHR24040:SF16">
    <property type="entry name" value="FIBRILLIN-2-LIKE PROTEIN"/>
    <property type="match status" value="1"/>
</dbReference>
<evidence type="ECO:0000256" key="7">
    <source>
        <dbReference type="SAM" id="MobiDB-lite"/>
    </source>
</evidence>
<dbReference type="AlphaFoldDB" id="A0A670JXV5"/>
<dbReference type="PROSITE" id="PS01187">
    <property type="entry name" value="EGF_CA"/>
    <property type="match status" value="1"/>
</dbReference>
<proteinExistence type="predicted"/>
<dbReference type="Proteomes" id="UP000472272">
    <property type="component" value="Chromosome 16"/>
</dbReference>
<comment type="caution">
    <text evidence="6">Lacks conserved residue(s) required for the propagation of feature annotation.</text>
</comment>
<evidence type="ECO:0000256" key="6">
    <source>
        <dbReference type="PROSITE-ProRule" id="PRU00076"/>
    </source>
</evidence>
<dbReference type="InterPro" id="IPR051145">
    <property type="entry name" value="GAS-SHBG-PROS"/>
</dbReference>
<evidence type="ECO:0000313" key="10">
    <source>
        <dbReference type="Proteomes" id="UP000472272"/>
    </source>
</evidence>
<dbReference type="Pfam" id="PF07645">
    <property type="entry name" value="EGF_CA"/>
    <property type="match status" value="2"/>
</dbReference>
<dbReference type="FunFam" id="2.10.25.10:FF:000349">
    <property type="entry name" value="Latent transforming growth factor beta binding protein 3"/>
    <property type="match status" value="1"/>
</dbReference>
<dbReference type="InterPro" id="IPR018097">
    <property type="entry name" value="EGF_Ca-bd_CS"/>
</dbReference>
<dbReference type="PROSITE" id="PS00010">
    <property type="entry name" value="ASX_HYDROXYL"/>
    <property type="match status" value="1"/>
</dbReference>
<protein>
    <recommendedName>
        <fullName evidence="8">EGF-like domain-containing protein</fullName>
    </recommendedName>
</protein>
<dbReference type="CDD" id="cd00054">
    <property type="entry name" value="EGF_CA"/>
    <property type="match status" value="2"/>
</dbReference>
<feature type="region of interest" description="Disordered" evidence="7">
    <location>
        <begin position="189"/>
        <end position="209"/>
    </location>
</feature>
<evidence type="ECO:0000256" key="1">
    <source>
        <dbReference type="ARBA" id="ARBA00004613"/>
    </source>
</evidence>
<dbReference type="PROSITE" id="PS50026">
    <property type="entry name" value="EGF_3"/>
    <property type="match status" value="1"/>
</dbReference>
<dbReference type="SUPFAM" id="SSF57196">
    <property type="entry name" value="EGF/Laminin"/>
    <property type="match status" value="2"/>
</dbReference>
<organism evidence="9 10">
    <name type="scientific">Podarcis muralis</name>
    <name type="common">Wall lizard</name>
    <name type="synonym">Lacerta muralis</name>
    <dbReference type="NCBI Taxonomy" id="64176"/>
    <lineage>
        <taxon>Eukaryota</taxon>
        <taxon>Metazoa</taxon>
        <taxon>Chordata</taxon>
        <taxon>Craniata</taxon>
        <taxon>Vertebrata</taxon>
        <taxon>Euteleostomi</taxon>
        <taxon>Lepidosauria</taxon>
        <taxon>Squamata</taxon>
        <taxon>Bifurcata</taxon>
        <taxon>Unidentata</taxon>
        <taxon>Episquamata</taxon>
        <taxon>Laterata</taxon>
        <taxon>Lacertibaenia</taxon>
        <taxon>Lacertidae</taxon>
        <taxon>Podarcis</taxon>
    </lineage>
</organism>
<evidence type="ECO:0000256" key="4">
    <source>
        <dbReference type="ARBA" id="ARBA00023157"/>
    </source>
</evidence>
<keyword evidence="3 6" id="KW-0245">EGF-like domain</keyword>
<feature type="region of interest" description="Disordered" evidence="7">
    <location>
        <begin position="145"/>
        <end position="171"/>
    </location>
</feature>
<dbReference type="InterPro" id="IPR000742">
    <property type="entry name" value="EGF"/>
</dbReference>
<dbReference type="Gene3D" id="2.10.25.10">
    <property type="entry name" value="Laminin"/>
    <property type="match status" value="2"/>
</dbReference>
<accession>A0A670JXV5</accession>
<evidence type="ECO:0000256" key="3">
    <source>
        <dbReference type="ARBA" id="ARBA00022536"/>
    </source>
</evidence>
<reference evidence="9" key="2">
    <citation type="submission" date="2025-08" db="UniProtKB">
        <authorList>
            <consortium name="Ensembl"/>
        </authorList>
    </citation>
    <scope>IDENTIFICATION</scope>
</reference>
<feature type="compositionally biased region" description="Low complexity" evidence="7">
    <location>
        <begin position="162"/>
        <end position="171"/>
    </location>
</feature>
<dbReference type="InterPro" id="IPR000152">
    <property type="entry name" value="EGF-type_Asp/Asn_hydroxyl_site"/>
</dbReference>
<dbReference type="InterPro" id="IPR001881">
    <property type="entry name" value="EGF-like_Ca-bd_dom"/>
</dbReference>
<evidence type="ECO:0000256" key="2">
    <source>
        <dbReference type="ARBA" id="ARBA00022525"/>
    </source>
</evidence>
<dbReference type="Ensembl" id="ENSPMRT00000029267.1">
    <property type="protein sequence ID" value="ENSPMRP00000027597.1"/>
    <property type="gene ID" value="ENSPMRG00000017800.1"/>
</dbReference>
<feature type="domain" description="EGF-like" evidence="8">
    <location>
        <begin position="73"/>
        <end position="115"/>
    </location>
</feature>
<keyword evidence="5" id="KW-0325">Glycoprotein</keyword>
<evidence type="ECO:0000259" key="8">
    <source>
        <dbReference type="PROSITE" id="PS50026"/>
    </source>
</evidence>
<dbReference type="InterPro" id="IPR049883">
    <property type="entry name" value="NOTCH1_EGF-like"/>
</dbReference>
<sequence>HPLDPCGGSGKGVCMNTGGSYNCHCNRGYQLKVHKGVRSCVGETPVGPGDGERFQGPPSTPLMASPPTSPFPDIDECAKPKVCGDGGSCINFPGHYKCECHAGYRLKPSRQLLCEGTRGGPAFARLCWAQPLFIMGSGWTPFSKRESVNSLSPSSPPPSSSPPSTSQLLSSELCPSANHCSKSILSTAPGSGWEGGGGSHHSSSVQPSSARSLTLLVF</sequence>
<evidence type="ECO:0000313" key="9">
    <source>
        <dbReference type="Ensembl" id="ENSPMRP00000027597.1"/>
    </source>
</evidence>
<dbReference type="SMART" id="SM00179">
    <property type="entry name" value="EGF_CA"/>
    <property type="match status" value="2"/>
</dbReference>
<name>A0A670JXV5_PODMU</name>
<dbReference type="GO" id="GO:0005576">
    <property type="term" value="C:extracellular region"/>
    <property type="evidence" value="ECO:0007669"/>
    <property type="project" value="UniProtKB-SubCell"/>
</dbReference>
<dbReference type="SMART" id="SM00181">
    <property type="entry name" value="EGF"/>
    <property type="match status" value="2"/>
</dbReference>
<dbReference type="GO" id="GO:0005509">
    <property type="term" value="F:calcium ion binding"/>
    <property type="evidence" value="ECO:0007669"/>
    <property type="project" value="InterPro"/>
</dbReference>
<feature type="compositionally biased region" description="Low complexity" evidence="7">
    <location>
        <begin position="200"/>
        <end position="209"/>
    </location>
</feature>
<evidence type="ECO:0000256" key="5">
    <source>
        <dbReference type="ARBA" id="ARBA00023180"/>
    </source>
</evidence>
<keyword evidence="10" id="KW-1185">Reference proteome</keyword>